<protein>
    <submittedName>
        <fullName evidence="1">Uncharacterized protein</fullName>
    </submittedName>
</protein>
<dbReference type="AlphaFoldDB" id="A0A0F9NAT0"/>
<reference evidence="1" key="1">
    <citation type="journal article" date="2015" name="Nature">
        <title>Complex archaea that bridge the gap between prokaryotes and eukaryotes.</title>
        <authorList>
            <person name="Spang A."/>
            <person name="Saw J.H."/>
            <person name="Jorgensen S.L."/>
            <person name="Zaremba-Niedzwiedzka K."/>
            <person name="Martijn J."/>
            <person name="Lind A.E."/>
            <person name="van Eijk R."/>
            <person name="Schleper C."/>
            <person name="Guy L."/>
            <person name="Ettema T.J."/>
        </authorList>
    </citation>
    <scope>NUCLEOTIDE SEQUENCE</scope>
</reference>
<organism evidence="1">
    <name type="scientific">marine sediment metagenome</name>
    <dbReference type="NCBI Taxonomy" id="412755"/>
    <lineage>
        <taxon>unclassified sequences</taxon>
        <taxon>metagenomes</taxon>
        <taxon>ecological metagenomes</taxon>
    </lineage>
</organism>
<comment type="caution">
    <text evidence="1">The sequence shown here is derived from an EMBL/GenBank/DDBJ whole genome shotgun (WGS) entry which is preliminary data.</text>
</comment>
<sequence>MALIEVFHVVASNLQIDATSTTVIPQGMLVGLDASTGYVVRAGDTANFAVGIAGDTLSQGTTSYTPESNSGLSRNPEASLEGALITAAWGGGQRFTQNRVADNYNEVLASGKMTVYHSGGEFWSDQYELIQTNGTTVATYTPGTYLYTSEGEAAAAASEPEGQRNGRFTDEAGTGVVGMTFTSPTNYPSGVPGTDTAFASLPEGGNSLTWGTFLHLQLRH</sequence>
<dbReference type="EMBL" id="LAZR01004388">
    <property type="protein sequence ID" value="KKN09047.1"/>
    <property type="molecule type" value="Genomic_DNA"/>
</dbReference>
<gene>
    <name evidence="1" type="ORF">LCGC14_1050520</name>
</gene>
<proteinExistence type="predicted"/>
<evidence type="ECO:0000313" key="1">
    <source>
        <dbReference type="EMBL" id="KKN09047.1"/>
    </source>
</evidence>
<name>A0A0F9NAT0_9ZZZZ</name>
<accession>A0A0F9NAT0</accession>